<dbReference type="NCBIfam" id="TIGR00374">
    <property type="entry name" value="flippase-like domain"/>
    <property type="match status" value="1"/>
</dbReference>
<dbReference type="InterPro" id="IPR022791">
    <property type="entry name" value="L-PG_synthase/AglD"/>
</dbReference>
<name>A0A0B3W531_9FIRM</name>
<keyword evidence="5 6" id="KW-0472">Membrane</keyword>
<feature type="transmembrane region" description="Helical" evidence="6">
    <location>
        <begin position="47"/>
        <end position="69"/>
    </location>
</feature>
<accession>A0A0B3W531</accession>
<protein>
    <recommendedName>
        <fullName evidence="6">Phosphatidylglycerol lysyltransferase</fullName>
        <ecNumber evidence="6">2.3.2.3</ecNumber>
    </recommendedName>
    <alternativeName>
        <fullName evidence="6">Lysylphosphatidylglycerol synthase</fullName>
    </alternativeName>
</protein>
<feature type="transmembrane region" description="Helical" evidence="6">
    <location>
        <begin position="231"/>
        <end position="254"/>
    </location>
</feature>
<keyword evidence="8" id="KW-1185">Reference proteome</keyword>
<evidence type="ECO:0000256" key="2">
    <source>
        <dbReference type="ARBA" id="ARBA00022475"/>
    </source>
</evidence>
<evidence type="ECO:0000313" key="7">
    <source>
        <dbReference type="EMBL" id="KHS57522.1"/>
    </source>
</evidence>
<comment type="caution">
    <text evidence="7">The sequence shown here is derived from an EMBL/GenBank/DDBJ whole genome shotgun (WGS) entry which is preliminary data.</text>
</comment>
<feature type="transmembrane region" description="Helical" evidence="6">
    <location>
        <begin position="9"/>
        <end position="27"/>
    </location>
</feature>
<reference evidence="7 8" key="1">
    <citation type="submission" date="2014-12" db="EMBL/GenBank/DDBJ databases">
        <title>Draft genome sequence of Terrisporobacter sp. 08-306576, isolated from the blood culture of a bacteremia patient.</title>
        <authorList>
            <person name="Lund L.C."/>
            <person name="Sydenham T.V."/>
            <person name="Hogh S.V."/>
            <person name="Skov M.N."/>
            <person name="Kemp M."/>
            <person name="Justesen U.S."/>
        </authorList>
    </citation>
    <scope>NUCLEOTIDE SEQUENCE [LARGE SCALE GENOMIC DNA]</scope>
    <source>
        <strain evidence="7 8">08-306576</strain>
    </source>
</reference>
<keyword evidence="6" id="KW-0443">Lipid metabolism</keyword>
<comment type="function">
    <text evidence="6">Catalyzes the transfer of a lysyl group from L-lysyl-tRNA(Lys) to membrane-bound phosphatidylglycerol (PG), which produces lysylphosphatidylglycerol (LPG), a major component of the bacterial membrane with a positive net charge. LPG synthesis contributes to bacterial virulence as it is involved in the resistance mechanism against cationic antimicrobial peptides (CAMP) produces by the host's immune system (defensins, cathelicidins) and by the competing microorganisms.</text>
</comment>
<feature type="transmembrane region" description="Helical" evidence="6">
    <location>
        <begin position="156"/>
        <end position="179"/>
    </location>
</feature>
<dbReference type="PANTHER" id="PTHR37693">
    <property type="entry name" value="PHOSPHATIDYLGLYCEROL LYSYLTRANSFERASE"/>
    <property type="match status" value="1"/>
</dbReference>
<comment type="catalytic activity">
    <reaction evidence="6">
        <text>L-lysyl-tRNA(Lys) + a 1,2-diacyl-sn-glycero-3-phospho-(1'-sn-glycerol) = a 1,2-diacyl-sn-glycero-3-phospho-1'-(3'-O-L-lysyl)-sn-glycerol + tRNA(Lys)</text>
        <dbReference type="Rhea" id="RHEA:10668"/>
        <dbReference type="Rhea" id="RHEA-COMP:9696"/>
        <dbReference type="Rhea" id="RHEA-COMP:9697"/>
        <dbReference type="ChEBI" id="CHEBI:64716"/>
        <dbReference type="ChEBI" id="CHEBI:75792"/>
        <dbReference type="ChEBI" id="CHEBI:78442"/>
        <dbReference type="ChEBI" id="CHEBI:78529"/>
        <dbReference type="EC" id="2.3.2.3"/>
    </reaction>
</comment>
<keyword evidence="6" id="KW-0808">Transferase</keyword>
<dbReference type="EMBL" id="JWHR01000071">
    <property type="protein sequence ID" value="KHS57522.1"/>
    <property type="molecule type" value="Genomic_DNA"/>
</dbReference>
<dbReference type="Proteomes" id="UP000031189">
    <property type="component" value="Unassembled WGS sequence"/>
</dbReference>
<proteinExistence type="inferred from homology"/>
<keyword evidence="2" id="KW-1003">Cell membrane</keyword>
<dbReference type="PANTHER" id="PTHR37693:SF1">
    <property type="entry name" value="INTEGRAL MEMBRANE PROTEIN"/>
    <property type="match status" value="1"/>
</dbReference>
<keyword evidence="3 6" id="KW-0812">Transmembrane</keyword>
<dbReference type="STRING" id="1577792.QX51_07755"/>
<evidence type="ECO:0000313" key="8">
    <source>
        <dbReference type="Proteomes" id="UP000031189"/>
    </source>
</evidence>
<evidence type="ECO:0000256" key="6">
    <source>
        <dbReference type="RuleBase" id="RU363042"/>
    </source>
</evidence>
<evidence type="ECO:0000256" key="1">
    <source>
        <dbReference type="ARBA" id="ARBA00004651"/>
    </source>
</evidence>
<evidence type="ECO:0000256" key="5">
    <source>
        <dbReference type="ARBA" id="ARBA00023136"/>
    </source>
</evidence>
<dbReference type="GO" id="GO:0050071">
    <property type="term" value="F:phosphatidylglycerol lysyltransferase activity"/>
    <property type="evidence" value="ECO:0007669"/>
    <property type="project" value="UniProtKB-EC"/>
</dbReference>
<dbReference type="AlphaFoldDB" id="A0A0B3W531"/>
<keyword evidence="6" id="KW-0046">Antibiotic resistance</keyword>
<evidence type="ECO:0000256" key="3">
    <source>
        <dbReference type="ARBA" id="ARBA00022692"/>
    </source>
</evidence>
<evidence type="ECO:0000256" key="4">
    <source>
        <dbReference type="ARBA" id="ARBA00022989"/>
    </source>
</evidence>
<dbReference type="GO" id="GO:0006629">
    <property type="term" value="P:lipid metabolic process"/>
    <property type="evidence" value="ECO:0007669"/>
    <property type="project" value="UniProtKB-KW"/>
</dbReference>
<dbReference type="GO" id="GO:0046677">
    <property type="term" value="P:response to antibiotic"/>
    <property type="evidence" value="ECO:0007669"/>
    <property type="project" value="UniProtKB-KW"/>
</dbReference>
<sequence length="351" mass="40472">MDNKKKKTFLRYVFLLCLMVITIYLVLKSLDISMLSSVIAMVKKEYLLVGGVVILLYIILEGIILQIIINEQHKLKSSFVGFKLAIMGFYYNLVTPFASGSQPIQIYVLSKYKVPLSKATGIITNKTILYQVVITIYCTIFIFMNANKLKYDLRTVMPFVMLGLAVNLFTFIIGFLAIINTSKIKEIGHKVVRYLLKFKLFKFLESKEEKIDSFIEEYTESIKFFMKNKKLLIITVSLTIIQISCYFSVAYWIYKAFNLNGHSFIYLMTLQVYLYMAISPIPTPGNIGANELAFFTIFKRVFPQTLLGYAVFLYGGFMYYLILILSGIFTIYSHYRMDKKMESGKISVEAT</sequence>
<dbReference type="GO" id="GO:0005886">
    <property type="term" value="C:plasma membrane"/>
    <property type="evidence" value="ECO:0007669"/>
    <property type="project" value="UniProtKB-SubCell"/>
</dbReference>
<feature type="transmembrane region" description="Helical" evidence="6">
    <location>
        <begin position="306"/>
        <end position="332"/>
    </location>
</feature>
<dbReference type="RefSeq" id="WP_039679341.1">
    <property type="nucleotide sequence ID" value="NZ_JAWGXO010000021.1"/>
</dbReference>
<organism evidence="7 8">
    <name type="scientific">Terrisporobacter othiniensis</name>
    <dbReference type="NCBI Taxonomy" id="1577792"/>
    <lineage>
        <taxon>Bacteria</taxon>
        <taxon>Bacillati</taxon>
        <taxon>Bacillota</taxon>
        <taxon>Clostridia</taxon>
        <taxon>Peptostreptococcales</taxon>
        <taxon>Peptostreptococcaceae</taxon>
        <taxon>Terrisporobacter</taxon>
    </lineage>
</organism>
<keyword evidence="4 6" id="KW-1133">Transmembrane helix</keyword>
<gene>
    <name evidence="6" type="primary">mprF</name>
    <name evidence="7" type="ORF">QX51_07755</name>
</gene>
<comment type="subcellular location">
    <subcellularLocation>
        <location evidence="1 6">Cell membrane</location>
        <topology evidence="1 6">Multi-pass membrane protein</topology>
    </subcellularLocation>
</comment>
<dbReference type="Pfam" id="PF03706">
    <property type="entry name" value="LPG_synthase_TM"/>
    <property type="match status" value="1"/>
</dbReference>
<dbReference type="OrthoDB" id="9810654at2"/>
<feature type="transmembrane region" description="Helical" evidence="6">
    <location>
        <begin position="127"/>
        <end position="144"/>
    </location>
</feature>
<comment type="similarity">
    <text evidence="6">Belongs to the LPG synthase family.</text>
</comment>
<dbReference type="EC" id="2.3.2.3" evidence="6"/>